<dbReference type="AlphaFoldDB" id="A0A645DDU4"/>
<comment type="caution">
    <text evidence="1">The sequence shown here is derived from an EMBL/GenBank/DDBJ whole genome shotgun (WGS) entry which is preliminary data.</text>
</comment>
<proteinExistence type="predicted"/>
<gene>
    <name evidence="1" type="ORF">SDC9_134515</name>
</gene>
<protein>
    <submittedName>
        <fullName evidence="1">Uncharacterized protein</fullName>
    </submittedName>
</protein>
<name>A0A645DDU4_9ZZZZ</name>
<organism evidence="1">
    <name type="scientific">bioreactor metagenome</name>
    <dbReference type="NCBI Taxonomy" id="1076179"/>
    <lineage>
        <taxon>unclassified sequences</taxon>
        <taxon>metagenomes</taxon>
        <taxon>ecological metagenomes</taxon>
    </lineage>
</organism>
<accession>A0A645DDU4</accession>
<sequence length="57" mass="6146">MVHPQAAGIGQGAVHHLDEGSEISLHDRLRIERRQTPALALGVVRVGRGADLEVEVQ</sequence>
<dbReference type="EMBL" id="VSSQ01035245">
    <property type="protein sequence ID" value="MPM87419.1"/>
    <property type="molecule type" value="Genomic_DNA"/>
</dbReference>
<reference evidence="1" key="1">
    <citation type="submission" date="2019-08" db="EMBL/GenBank/DDBJ databases">
        <authorList>
            <person name="Kucharzyk K."/>
            <person name="Murdoch R.W."/>
            <person name="Higgins S."/>
            <person name="Loffler F."/>
        </authorList>
    </citation>
    <scope>NUCLEOTIDE SEQUENCE</scope>
</reference>
<evidence type="ECO:0000313" key="1">
    <source>
        <dbReference type="EMBL" id="MPM87419.1"/>
    </source>
</evidence>